<gene>
    <name evidence="4" type="ORF">ABU614_04720</name>
</gene>
<evidence type="ECO:0000256" key="1">
    <source>
        <dbReference type="ARBA" id="ARBA00008779"/>
    </source>
</evidence>
<dbReference type="InterPro" id="IPR000917">
    <property type="entry name" value="Sulfatase_N"/>
</dbReference>
<proteinExistence type="inferred from homology"/>
<dbReference type="CDD" id="cd16035">
    <property type="entry name" value="sulfatase_like"/>
    <property type="match status" value="1"/>
</dbReference>
<reference evidence="4" key="1">
    <citation type="submission" date="2024-06" db="EMBL/GenBank/DDBJ databases">
        <authorList>
            <person name="Li S."/>
        </authorList>
    </citation>
    <scope>NUCLEOTIDE SEQUENCE</scope>
    <source>
        <strain evidence="4">SR10</strain>
    </source>
</reference>
<protein>
    <submittedName>
        <fullName evidence="4">Sulfatase-like hydrolase/transferase</fullName>
    </submittedName>
</protein>
<dbReference type="PANTHER" id="PTHR42693:SF53">
    <property type="entry name" value="ENDO-4-O-SULFATASE"/>
    <property type="match status" value="1"/>
</dbReference>
<dbReference type="SUPFAM" id="SSF53649">
    <property type="entry name" value="Alkaline phosphatase-like"/>
    <property type="match status" value="1"/>
</dbReference>
<feature type="domain" description="Sulfatase N-terminal" evidence="3">
    <location>
        <begin position="13"/>
        <end position="356"/>
    </location>
</feature>
<dbReference type="PANTHER" id="PTHR42693">
    <property type="entry name" value="ARYLSULFATASE FAMILY MEMBER"/>
    <property type="match status" value="1"/>
</dbReference>
<name>A0AAU8MVT4_9GAMM</name>
<dbReference type="AlphaFoldDB" id="A0AAU8MVT4"/>
<evidence type="ECO:0000256" key="2">
    <source>
        <dbReference type="ARBA" id="ARBA00022801"/>
    </source>
</evidence>
<dbReference type="EMBL" id="CP159925">
    <property type="protein sequence ID" value="XCO76095.1"/>
    <property type="molecule type" value="Genomic_DNA"/>
</dbReference>
<dbReference type="InterPro" id="IPR050738">
    <property type="entry name" value="Sulfatase"/>
</dbReference>
<dbReference type="RefSeq" id="WP_363799486.1">
    <property type="nucleotide sequence ID" value="NZ_CP159925.1"/>
</dbReference>
<dbReference type="Pfam" id="PF00884">
    <property type="entry name" value="Sulfatase"/>
    <property type="match status" value="1"/>
</dbReference>
<keyword evidence="2 4" id="KW-0378">Hydrolase</keyword>
<dbReference type="InterPro" id="IPR017850">
    <property type="entry name" value="Alkaline_phosphatase_core_sf"/>
</dbReference>
<evidence type="ECO:0000259" key="3">
    <source>
        <dbReference type="Pfam" id="PF00884"/>
    </source>
</evidence>
<comment type="similarity">
    <text evidence="1">Belongs to the sulfatase family.</text>
</comment>
<dbReference type="GO" id="GO:0004065">
    <property type="term" value="F:arylsulfatase activity"/>
    <property type="evidence" value="ECO:0007669"/>
    <property type="project" value="TreeGrafter"/>
</dbReference>
<organism evidence="4">
    <name type="scientific">Lysobacter firmicutimachus</name>
    <dbReference type="NCBI Taxonomy" id="1792846"/>
    <lineage>
        <taxon>Bacteria</taxon>
        <taxon>Pseudomonadati</taxon>
        <taxon>Pseudomonadota</taxon>
        <taxon>Gammaproteobacteria</taxon>
        <taxon>Lysobacterales</taxon>
        <taxon>Lysobacteraceae</taxon>
        <taxon>Lysobacter</taxon>
    </lineage>
</organism>
<accession>A0AAU8MVT4</accession>
<evidence type="ECO:0000313" key="4">
    <source>
        <dbReference type="EMBL" id="XCO76095.1"/>
    </source>
</evidence>
<sequence length="484" mass="52342">MALSDLFRYGAQPNLLLIITDQERSLAQWPEPYRAKLGARLKAMRRLAGHGLSFDRAYTGACMCTPSRATFLTSQYPAVTGCTTTGADSLPLPDVLPNLATVAQAAGYGCYWIGKWHLLGGNEPGSSPNDLSRWGFSDWDPNDAGLSLGPTYLGGGTLATAPPSPGAPNQNDQRYLADALKFLAAPPPSPYCLVVSLVNPHDSHLGFLDLAATYYDATVYGASGASVPANAGEDLAGKPRAQASYAWSAMAATGAQQQDFVDFYAYLLEYVDSQILQLLDAMSREQIDNTLIVRFADHGELGLSHGLVEKFVNAYDEALHVPLLFSNPIAWPRPQRSQCLASSVDLLPTLASLLGVADQFPDLVGRDLSPALADPEASVQDEVHFTYDDIGGAGPSTIRAIRSERWTYAVYLPPEDQPDQGGDWELYDHRTDPQQDRNLAGDPAYRDQQWLLEQALVAQMQAKGTLPTNWPPAYVPGRSRGGPA</sequence>
<dbReference type="Gene3D" id="3.40.720.10">
    <property type="entry name" value="Alkaline Phosphatase, subunit A"/>
    <property type="match status" value="1"/>
</dbReference>